<evidence type="ECO:0000313" key="1">
    <source>
        <dbReference type="EMBL" id="TFY60367.1"/>
    </source>
</evidence>
<proteinExistence type="predicted"/>
<dbReference type="EMBL" id="SEKV01000257">
    <property type="protein sequence ID" value="TFY60367.1"/>
    <property type="molecule type" value="Genomic_DNA"/>
</dbReference>
<dbReference type="AlphaFoldDB" id="A0A4Y9YFM4"/>
<sequence>MDFNVVNCPPQSMFDPITQTVAMADQPKIWELSGKVGRPARGGYMLVKELKWDDKLYNAVQIQHLKQSLDALCTVCTKAAKAFPVLLLYKDNWVTHDMLKVHLKNKVQHLK</sequence>
<comment type="caution">
    <text evidence="1">The sequence shown here is derived from an EMBL/GenBank/DDBJ whole genome shotgun (WGS) entry which is preliminary data.</text>
</comment>
<dbReference type="Proteomes" id="UP000298390">
    <property type="component" value="Unassembled WGS sequence"/>
</dbReference>
<dbReference type="STRING" id="34475.A0A4Y9YFM4"/>
<gene>
    <name evidence="1" type="ORF">EVJ58_g5197</name>
</gene>
<reference evidence="1 2" key="1">
    <citation type="submission" date="2019-01" db="EMBL/GenBank/DDBJ databases">
        <title>Genome sequencing of the rare red list fungi Fomitopsis rosea.</title>
        <authorList>
            <person name="Buettner E."/>
            <person name="Kellner H."/>
        </authorList>
    </citation>
    <scope>NUCLEOTIDE SEQUENCE [LARGE SCALE GENOMIC DNA]</scope>
    <source>
        <strain evidence="1 2">DSM 105464</strain>
    </source>
</reference>
<accession>A0A4Y9YFM4</accession>
<name>A0A4Y9YFM4_9APHY</name>
<evidence type="ECO:0000313" key="2">
    <source>
        <dbReference type="Proteomes" id="UP000298390"/>
    </source>
</evidence>
<protein>
    <submittedName>
        <fullName evidence="1">Uncharacterized protein</fullName>
    </submittedName>
</protein>
<organism evidence="1 2">
    <name type="scientific">Rhodofomes roseus</name>
    <dbReference type="NCBI Taxonomy" id="34475"/>
    <lineage>
        <taxon>Eukaryota</taxon>
        <taxon>Fungi</taxon>
        <taxon>Dikarya</taxon>
        <taxon>Basidiomycota</taxon>
        <taxon>Agaricomycotina</taxon>
        <taxon>Agaricomycetes</taxon>
        <taxon>Polyporales</taxon>
        <taxon>Rhodofomes</taxon>
    </lineage>
</organism>